<keyword evidence="2" id="KW-0472">Membrane</keyword>
<protein>
    <submittedName>
        <fullName evidence="3">Uncharacterized protein</fullName>
    </submittedName>
</protein>
<comment type="caution">
    <text evidence="3">The sequence shown here is derived from an EMBL/GenBank/DDBJ whole genome shotgun (WGS) entry which is preliminary data.</text>
</comment>
<keyword evidence="2" id="KW-0812">Transmembrane</keyword>
<feature type="transmembrane region" description="Helical" evidence="2">
    <location>
        <begin position="160"/>
        <end position="183"/>
    </location>
</feature>
<dbReference type="Proteomes" id="UP000585474">
    <property type="component" value="Unassembled WGS sequence"/>
</dbReference>
<keyword evidence="2" id="KW-1133">Transmembrane helix</keyword>
<reference evidence="4" key="1">
    <citation type="submission" date="2019-07" db="EMBL/GenBank/DDBJ databases">
        <title>De Novo Assembly of kiwifruit Actinidia rufa.</title>
        <authorList>
            <person name="Sugita-Konishi S."/>
            <person name="Sato K."/>
            <person name="Mori E."/>
            <person name="Abe Y."/>
            <person name="Kisaki G."/>
            <person name="Hamano K."/>
            <person name="Suezawa K."/>
            <person name="Otani M."/>
            <person name="Fukuda T."/>
            <person name="Manabe T."/>
            <person name="Gomi K."/>
            <person name="Tabuchi M."/>
            <person name="Akimitsu K."/>
            <person name="Kataoka I."/>
        </authorList>
    </citation>
    <scope>NUCLEOTIDE SEQUENCE [LARGE SCALE GENOMIC DNA]</scope>
    <source>
        <strain evidence="4">cv. Fuchu</strain>
    </source>
</reference>
<sequence>MAAAATHTPRPASPWQTYGNCQGVFFDLKLMQPLSLVGNGYGVKLKGIPLEFWSERCIAAIGNPLGRTILVDQAFKSSDIRSVAKYGHVVQDCVRPFRRYVWKKKEGSGACAETSNVYKPNDQQVEPVVLILDRASGDSGGEDKFTALLTYPVALACSTYAIALIAVMVLSAAAFTNAVGWGMEIRPRPLMMLFLPAKFSNWGSSRSCTDVSYRDRLGRVTKRAFWFLGAFFGNAHTLPPRPPKIPHILEVDIYHMTTRVGCLICPANNGCYRRTEGLISVSEETERLCDRTGAVDTSRHLVDGRKAQPYFHSLLFSSVVDSYVVVSMEGKRSCTSIQRVTRSEETKRVYLKGKRLNQQARERTGRDARRSESRDPRRGNDSGIGSAFAHAYSEAGSTFAFLVSGTDASAHTILASPAFISTGGGSWYLYRSAESTYQMIIATSPGGTAFTRSLNVSALAATPVARTVCKEPNLTESPTNHVKSVSRSTEIGTDTAQILRSGVVQNRILQSNCFARMDHDHIEVAELRVLIHWLCIRHMALEQSNSKLLPYAPATPSSGTLASVVIAAVASFALDSSTFLDVGSTGSTFISSVNCPHSNSPIQGKGMKEKISANEGDFVE</sequence>
<proteinExistence type="predicted"/>
<evidence type="ECO:0000256" key="1">
    <source>
        <dbReference type="SAM" id="MobiDB-lite"/>
    </source>
</evidence>
<dbReference type="EMBL" id="BJWL01000044">
    <property type="protein sequence ID" value="GFS28501.1"/>
    <property type="molecule type" value="Genomic_DNA"/>
</dbReference>
<organism evidence="3 4">
    <name type="scientific">Actinidia rufa</name>
    <dbReference type="NCBI Taxonomy" id="165716"/>
    <lineage>
        <taxon>Eukaryota</taxon>
        <taxon>Viridiplantae</taxon>
        <taxon>Streptophyta</taxon>
        <taxon>Embryophyta</taxon>
        <taxon>Tracheophyta</taxon>
        <taxon>Spermatophyta</taxon>
        <taxon>Magnoliopsida</taxon>
        <taxon>eudicotyledons</taxon>
        <taxon>Gunneridae</taxon>
        <taxon>Pentapetalae</taxon>
        <taxon>asterids</taxon>
        <taxon>Ericales</taxon>
        <taxon>Actinidiaceae</taxon>
        <taxon>Actinidia</taxon>
    </lineage>
</organism>
<feature type="compositionally biased region" description="Basic and acidic residues" evidence="1">
    <location>
        <begin position="360"/>
        <end position="380"/>
    </location>
</feature>
<feature type="region of interest" description="Disordered" evidence="1">
    <location>
        <begin position="352"/>
        <end position="385"/>
    </location>
</feature>
<evidence type="ECO:0000313" key="4">
    <source>
        <dbReference type="Proteomes" id="UP000585474"/>
    </source>
</evidence>
<accession>A0A7J0D6V8</accession>
<gene>
    <name evidence="3" type="ORF">Acr_00g0002180</name>
</gene>
<name>A0A7J0D6V8_9ERIC</name>
<evidence type="ECO:0000256" key="2">
    <source>
        <dbReference type="SAM" id="Phobius"/>
    </source>
</evidence>
<keyword evidence="4" id="KW-1185">Reference proteome</keyword>
<evidence type="ECO:0000313" key="3">
    <source>
        <dbReference type="EMBL" id="GFS28501.1"/>
    </source>
</evidence>
<dbReference type="AlphaFoldDB" id="A0A7J0D6V8"/>